<accession>A0A5D2QDF8</accession>
<evidence type="ECO:0000256" key="1">
    <source>
        <dbReference type="SAM" id="MobiDB-lite"/>
    </source>
</evidence>
<keyword evidence="3" id="KW-1185">Reference proteome</keyword>
<organism evidence="2 3">
    <name type="scientific">Gossypium tomentosum</name>
    <name type="common">Hawaiian cotton</name>
    <name type="synonym">Gossypium sandvicense</name>
    <dbReference type="NCBI Taxonomy" id="34277"/>
    <lineage>
        <taxon>Eukaryota</taxon>
        <taxon>Viridiplantae</taxon>
        <taxon>Streptophyta</taxon>
        <taxon>Embryophyta</taxon>
        <taxon>Tracheophyta</taxon>
        <taxon>Spermatophyta</taxon>
        <taxon>Magnoliopsida</taxon>
        <taxon>eudicotyledons</taxon>
        <taxon>Gunneridae</taxon>
        <taxon>Pentapetalae</taxon>
        <taxon>rosids</taxon>
        <taxon>malvids</taxon>
        <taxon>Malvales</taxon>
        <taxon>Malvaceae</taxon>
        <taxon>Malvoideae</taxon>
        <taxon>Gossypium</taxon>
    </lineage>
</organism>
<name>A0A5D2QDF8_GOSTO</name>
<gene>
    <name evidence="2" type="ORF">ES332_A05G110200v1</name>
</gene>
<evidence type="ECO:0000313" key="2">
    <source>
        <dbReference type="EMBL" id="TYI26369.1"/>
    </source>
</evidence>
<protein>
    <submittedName>
        <fullName evidence="2">Uncharacterized protein</fullName>
    </submittedName>
</protein>
<feature type="region of interest" description="Disordered" evidence="1">
    <location>
        <begin position="1"/>
        <end position="30"/>
    </location>
</feature>
<reference evidence="2 3" key="1">
    <citation type="submission" date="2019-07" db="EMBL/GenBank/DDBJ databases">
        <title>WGS assembly of Gossypium tomentosum.</title>
        <authorList>
            <person name="Chen Z.J."/>
            <person name="Sreedasyam A."/>
            <person name="Ando A."/>
            <person name="Song Q."/>
            <person name="De L."/>
            <person name="Hulse-Kemp A."/>
            <person name="Ding M."/>
            <person name="Ye W."/>
            <person name="Kirkbride R."/>
            <person name="Jenkins J."/>
            <person name="Plott C."/>
            <person name="Lovell J."/>
            <person name="Lin Y.-M."/>
            <person name="Vaughn R."/>
            <person name="Liu B."/>
            <person name="Li W."/>
            <person name="Simpson S."/>
            <person name="Scheffler B."/>
            <person name="Saski C."/>
            <person name="Grover C."/>
            <person name="Hu G."/>
            <person name="Conover J."/>
            <person name="Carlson J."/>
            <person name="Shu S."/>
            <person name="Boston L."/>
            <person name="Williams M."/>
            <person name="Peterson D."/>
            <person name="Mcgee K."/>
            <person name="Jones D."/>
            <person name="Wendel J."/>
            <person name="Stelly D."/>
            <person name="Grimwood J."/>
            <person name="Schmutz J."/>
        </authorList>
    </citation>
    <scope>NUCLEOTIDE SEQUENCE [LARGE SCALE GENOMIC DNA]</scope>
    <source>
        <strain evidence="2">7179.01</strain>
    </source>
</reference>
<dbReference type="Proteomes" id="UP000322667">
    <property type="component" value="Chromosome A05"/>
</dbReference>
<feature type="compositionally biased region" description="Polar residues" evidence="1">
    <location>
        <begin position="20"/>
        <end position="30"/>
    </location>
</feature>
<proteinExistence type="predicted"/>
<sequence length="30" mass="3260">MPHRNSTLHYSLKGAPPTYPKSTSAIPLGH</sequence>
<dbReference type="AlphaFoldDB" id="A0A5D2QDF8"/>
<evidence type="ECO:0000313" key="3">
    <source>
        <dbReference type="Proteomes" id="UP000322667"/>
    </source>
</evidence>
<dbReference type="EMBL" id="CM017614">
    <property type="protein sequence ID" value="TYI26369.1"/>
    <property type="molecule type" value="Genomic_DNA"/>
</dbReference>